<dbReference type="AlphaFoldDB" id="A0A562TBN2"/>
<keyword evidence="2" id="KW-1185">Reference proteome</keyword>
<dbReference type="InterPro" id="IPR041662">
    <property type="entry name" value="SusD-like_2"/>
</dbReference>
<gene>
    <name evidence="1" type="ORF">LX66_0303</name>
</gene>
<dbReference type="PROSITE" id="PS51257">
    <property type="entry name" value="PROKAR_LIPOPROTEIN"/>
    <property type="match status" value="1"/>
</dbReference>
<protein>
    <submittedName>
        <fullName evidence="1">SusD-like starch-binding protein associating with outer membrane</fullName>
    </submittedName>
</protein>
<dbReference type="Gene3D" id="1.25.40.390">
    <property type="match status" value="1"/>
</dbReference>
<proteinExistence type="predicted"/>
<dbReference type="Proteomes" id="UP000316778">
    <property type="component" value="Unassembled WGS sequence"/>
</dbReference>
<dbReference type="RefSeq" id="WP_145710121.1">
    <property type="nucleotide sequence ID" value="NZ_BAAAFY010000001.1"/>
</dbReference>
<evidence type="ECO:0000313" key="1">
    <source>
        <dbReference type="EMBL" id="TWI90942.1"/>
    </source>
</evidence>
<evidence type="ECO:0000313" key="2">
    <source>
        <dbReference type="Proteomes" id="UP000316778"/>
    </source>
</evidence>
<name>A0A562TBN2_CHIJA</name>
<dbReference type="OrthoDB" id="9766256at2"/>
<accession>A0A562TBN2</accession>
<dbReference type="Pfam" id="PF12771">
    <property type="entry name" value="SusD-like_2"/>
    <property type="match status" value="1"/>
</dbReference>
<sequence length="511" mass="57736">MNKIIHKITGIVLTGSILLSSCTKDFQEINTDPNNTPSAQPSQLLAPALVSTLTYNMIRNRNFNNELMQVTVDPNDAEGRVFRYDFRSNWSDYLYNGWYSELTNFKDIYKIAGEQLTFNESYQGISLICQSWVYSMLTDTYGDVPYFQSNLAKDSTILEPVFDRQRDIYMDIFKKLEAANTLLARGTGITASSDPVYYGDVAKWRRFGNSLYLRLLLRISGKTEVADTCIAKIREIVDEKASTYPIISNNDESAILRWTGVGPFVSPYLSVREQDFRSPGIATFFIEHLVNWNDPRIDIPTYGTGTPTKINRWGIAPYQGAYLGIPSGYAPGDNPVKKSYFYSTSANSGAGPTLQTDPLTGMMMNYAEVQFILAEAALKGWISGDAGAYYTNGALNSITLWLPQWDVPIEDFLAASDIQWVESMTPEEKMERIHLQKYYALFLTDMQQWFEYRRTGHPILPKGPGLRNNGVMPARMTYPVYVQSTNPTNYKAAVAAQGPDVISTEVWWQKP</sequence>
<reference evidence="1 2" key="1">
    <citation type="journal article" date="2013" name="Stand. Genomic Sci.">
        <title>Genomic Encyclopedia of Type Strains, Phase I: The one thousand microbial genomes (KMG-I) project.</title>
        <authorList>
            <person name="Kyrpides N.C."/>
            <person name="Woyke T."/>
            <person name="Eisen J.A."/>
            <person name="Garrity G."/>
            <person name="Lilburn T.G."/>
            <person name="Beck B.J."/>
            <person name="Whitman W.B."/>
            <person name="Hugenholtz P."/>
            <person name="Klenk H.P."/>
        </authorList>
    </citation>
    <scope>NUCLEOTIDE SEQUENCE [LARGE SCALE GENOMIC DNA]</scope>
    <source>
        <strain evidence="1 2">DSM 13484</strain>
    </source>
</reference>
<comment type="caution">
    <text evidence="1">The sequence shown here is derived from an EMBL/GenBank/DDBJ whole genome shotgun (WGS) entry which is preliminary data.</text>
</comment>
<dbReference type="InterPro" id="IPR011990">
    <property type="entry name" value="TPR-like_helical_dom_sf"/>
</dbReference>
<dbReference type="EMBL" id="VLLG01000002">
    <property type="protein sequence ID" value="TWI90942.1"/>
    <property type="molecule type" value="Genomic_DNA"/>
</dbReference>
<organism evidence="1 2">
    <name type="scientific">Chitinophaga japonensis</name>
    <name type="common">Flexibacter japonensis</name>
    <dbReference type="NCBI Taxonomy" id="104662"/>
    <lineage>
        <taxon>Bacteria</taxon>
        <taxon>Pseudomonadati</taxon>
        <taxon>Bacteroidota</taxon>
        <taxon>Chitinophagia</taxon>
        <taxon>Chitinophagales</taxon>
        <taxon>Chitinophagaceae</taxon>
        <taxon>Chitinophaga</taxon>
    </lineage>
</organism>
<dbReference type="SUPFAM" id="SSF48452">
    <property type="entry name" value="TPR-like"/>
    <property type="match status" value="1"/>
</dbReference>